<dbReference type="KEGG" id="copr:Cop2CBH44_21420"/>
<dbReference type="Proteomes" id="UP000594042">
    <property type="component" value="Chromosome"/>
</dbReference>
<organism evidence="2 3">
    <name type="scientific">Coprobacter secundus subsp. similis</name>
    <dbReference type="NCBI Taxonomy" id="2751153"/>
    <lineage>
        <taxon>Bacteria</taxon>
        <taxon>Pseudomonadati</taxon>
        <taxon>Bacteroidota</taxon>
        <taxon>Bacteroidia</taxon>
        <taxon>Bacteroidales</taxon>
        <taxon>Barnesiellaceae</taxon>
        <taxon>Coprobacter</taxon>
    </lineage>
</organism>
<keyword evidence="3" id="KW-1185">Reference proteome</keyword>
<reference evidence="3" key="1">
    <citation type="submission" date="2020-07" db="EMBL/GenBank/DDBJ databases">
        <title>Complete genome sequencing of Coprobacter sp. strain 2CBH44.</title>
        <authorList>
            <person name="Sakamoto M."/>
            <person name="Murakami T."/>
            <person name="Mori H."/>
        </authorList>
    </citation>
    <scope>NUCLEOTIDE SEQUENCE [LARGE SCALE GENOMIC DNA]</scope>
    <source>
        <strain evidence="3">2CBH44</strain>
    </source>
</reference>
<dbReference type="InterPro" id="IPR017853">
    <property type="entry name" value="GH"/>
</dbReference>
<dbReference type="PROSITE" id="PS51257">
    <property type="entry name" value="PROKAR_LIPOPROTEIN"/>
    <property type="match status" value="1"/>
</dbReference>
<dbReference type="RefSeq" id="WP_200754784.1">
    <property type="nucleotide sequence ID" value="NZ_AP023322.1"/>
</dbReference>
<feature type="chain" id="PRO_5028900177" description="Glycosyl hydrolase" evidence="1">
    <location>
        <begin position="19"/>
        <end position="462"/>
    </location>
</feature>
<dbReference type="SUPFAM" id="SSF51445">
    <property type="entry name" value="(Trans)glycosidases"/>
    <property type="match status" value="1"/>
</dbReference>
<sequence length="462" mass="51257">MKKIAGILIVLFTIVFSACNMEPETYENILVKETIKAQSANKFLNSIGVNSSITKRGEYLYQTIDYMNYLGARWIRGGYSTQKDLEDIITVYKATGAKICIGVGSGGNLNKESMKSFILQTKCLAEAGALLAFEGPNEPNNWKVTYNGELGGGNGNENTWKPIAELMKDLCLIVGEDDVLKNYPVFHTCENGAETENLGLQFCIVPEGTSSIYPAGTKFADYANCHNYASHPSWPGIHDNQTWRASDPSPDSFADGLYSNYGSTWLNGYSGYDEKTLLNIPRVTTETGITVGEQGSDNLSEEMQGCMYMNIYLSQFKRGWSYTAVYLLKAHGDEANHEPFSFFNLDGSGKIAADYLHNLTSILADDPNATTNPGYLTFSIPNKPATVHHLLLQKSNGNLELVVWGEKYTGGSEKIRVNFDETFKVIRIFDPTQSSDEIETLYNVNSILLTMTTHPYVIEIEK</sequence>
<protein>
    <recommendedName>
        <fullName evidence="4">Glycosyl hydrolase</fullName>
    </recommendedName>
</protein>
<feature type="signal peptide" evidence="1">
    <location>
        <begin position="1"/>
        <end position="18"/>
    </location>
</feature>
<gene>
    <name evidence="2" type="ORF">Cop2CBH44_21420</name>
</gene>
<evidence type="ECO:0000313" key="2">
    <source>
        <dbReference type="EMBL" id="BCI63789.1"/>
    </source>
</evidence>
<proteinExistence type="predicted"/>
<dbReference type="AlphaFoldDB" id="A0A7G1HVR6"/>
<name>A0A7G1HVR6_9BACT</name>
<accession>A0A7G1HVR6</accession>
<evidence type="ECO:0000256" key="1">
    <source>
        <dbReference type="SAM" id="SignalP"/>
    </source>
</evidence>
<keyword evidence="1" id="KW-0732">Signal</keyword>
<dbReference type="EMBL" id="AP023322">
    <property type="protein sequence ID" value="BCI63789.1"/>
    <property type="molecule type" value="Genomic_DNA"/>
</dbReference>
<evidence type="ECO:0008006" key="4">
    <source>
        <dbReference type="Google" id="ProtNLM"/>
    </source>
</evidence>
<evidence type="ECO:0000313" key="3">
    <source>
        <dbReference type="Proteomes" id="UP000594042"/>
    </source>
</evidence>